<protein>
    <submittedName>
        <fullName evidence="1">Uncharacterized protein</fullName>
    </submittedName>
</protein>
<keyword evidence="2" id="KW-1185">Reference proteome</keyword>
<name>A0A834NYK4_VESPE</name>
<comment type="caution">
    <text evidence="1">The sequence shown here is derived from an EMBL/GenBank/DDBJ whole genome shotgun (WGS) entry which is preliminary data.</text>
</comment>
<dbReference type="AlphaFoldDB" id="A0A834NYK4"/>
<gene>
    <name evidence="1" type="ORF">H0235_009445</name>
</gene>
<dbReference type="EMBL" id="JACSDY010000008">
    <property type="protein sequence ID" value="KAF7421609.1"/>
    <property type="molecule type" value="Genomic_DNA"/>
</dbReference>
<evidence type="ECO:0000313" key="2">
    <source>
        <dbReference type="Proteomes" id="UP000600918"/>
    </source>
</evidence>
<sequence>MGHGRDIWAIKHGSHDGLKEGSPVVVRQWRIEFKTSIPAALYLLRFINDFFSSSSSFSSSGLRVEKIFSESKMTMEQLRHKQITWLMNGSLKQILLGDTIDYSMIFTGPLGEMELAV</sequence>
<organism evidence="1 2">
    <name type="scientific">Vespula pensylvanica</name>
    <name type="common">Western yellow jacket</name>
    <name type="synonym">Wasp</name>
    <dbReference type="NCBI Taxonomy" id="30213"/>
    <lineage>
        <taxon>Eukaryota</taxon>
        <taxon>Metazoa</taxon>
        <taxon>Ecdysozoa</taxon>
        <taxon>Arthropoda</taxon>
        <taxon>Hexapoda</taxon>
        <taxon>Insecta</taxon>
        <taxon>Pterygota</taxon>
        <taxon>Neoptera</taxon>
        <taxon>Endopterygota</taxon>
        <taxon>Hymenoptera</taxon>
        <taxon>Apocrita</taxon>
        <taxon>Aculeata</taxon>
        <taxon>Vespoidea</taxon>
        <taxon>Vespidae</taxon>
        <taxon>Vespinae</taxon>
        <taxon>Vespula</taxon>
    </lineage>
</organism>
<proteinExistence type="predicted"/>
<dbReference type="Proteomes" id="UP000600918">
    <property type="component" value="Unassembled WGS sequence"/>
</dbReference>
<evidence type="ECO:0000313" key="1">
    <source>
        <dbReference type="EMBL" id="KAF7421609.1"/>
    </source>
</evidence>
<accession>A0A834NYK4</accession>
<reference evidence="1" key="1">
    <citation type="journal article" date="2020" name="G3 (Bethesda)">
        <title>High-Quality Assemblies for Three Invasive Social Wasps from the &lt;i&gt;Vespula&lt;/i&gt; Genus.</title>
        <authorList>
            <person name="Harrop T.W.R."/>
            <person name="Guhlin J."/>
            <person name="McLaughlin G.M."/>
            <person name="Permina E."/>
            <person name="Stockwell P."/>
            <person name="Gilligan J."/>
            <person name="Le Lec M.F."/>
            <person name="Gruber M.A.M."/>
            <person name="Quinn O."/>
            <person name="Lovegrove M."/>
            <person name="Duncan E.J."/>
            <person name="Remnant E.J."/>
            <person name="Van Eeckhoven J."/>
            <person name="Graham B."/>
            <person name="Knapp R.A."/>
            <person name="Langford K.W."/>
            <person name="Kronenberg Z."/>
            <person name="Press M.O."/>
            <person name="Eacker S.M."/>
            <person name="Wilson-Rankin E.E."/>
            <person name="Purcell J."/>
            <person name="Lester P.J."/>
            <person name="Dearden P.K."/>
        </authorList>
    </citation>
    <scope>NUCLEOTIDE SEQUENCE</scope>
    <source>
        <strain evidence="1">Volc-1</strain>
    </source>
</reference>